<dbReference type="InterPro" id="IPR010505">
    <property type="entry name" value="MoaA_twitch"/>
</dbReference>
<dbReference type="GO" id="GO:0061798">
    <property type="term" value="F:GTP 3',8'-cyclase activity"/>
    <property type="evidence" value="ECO:0007669"/>
    <property type="project" value="TreeGrafter"/>
</dbReference>
<dbReference type="GO" id="GO:0051539">
    <property type="term" value="F:4 iron, 4 sulfur cluster binding"/>
    <property type="evidence" value="ECO:0007669"/>
    <property type="project" value="UniProtKB-KW"/>
</dbReference>
<dbReference type="EMBL" id="HBHJ01033394">
    <property type="protein sequence ID" value="CAD9711154.1"/>
    <property type="molecule type" value="Transcribed_RNA"/>
</dbReference>
<dbReference type="InterPro" id="IPR013785">
    <property type="entry name" value="Aldolase_TIM"/>
</dbReference>
<dbReference type="InterPro" id="IPR058240">
    <property type="entry name" value="rSAM_sf"/>
</dbReference>
<feature type="domain" description="Molybdenum cofactor biosynthesis protein A-like twitch" evidence="3">
    <location>
        <begin position="11"/>
        <end position="96"/>
    </location>
</feature>
<evidence type="ECO:0000313" key="4">
    <source>
        <dbReference type="EMBL" id="CAD9711154.1"/>
    </source>
</evidence>
<dbReference type="GO" id="GO:0061799">
    <property type="term" value="F:cyclic pyranopterin monophosphate synthase activity"/>
    <property type="evidence" value="ECO:0007669"/>
    <property type="project" value="TreeGrafter"/>
</dbReference>
<accession>A0A7S2WX94</accession>
<dbReference type="CDD" id="cd21117">
    <property type="entry name" value="Twitch_MoaA"/>
    <property type="match status" value="1"/>
</dbReference>
<dbReference type="InterPro" id="IPR050105">
    <property type="entry name" value="MoCo_biosynth_MoaA/MoaC"/>
</dbReference>
<keyword evidence="2" id="KW-0501">Molybdenum cofactor biosynthesis</keyword>
<dbReference type="GO" id="GO:0006777">
    <property type="term" value="P:Mo-molybdopterin cofactor biosynthetic process"/>
    <property type="evidence" value="ECO:0007669"/>
    <property type="project" value="UniProtKB-KW"/>
</dbReference>
<proteinExistence type="predicted"/>
<dbReference type="AlphaFoldDB" id="A0A7S2WX94"/>
<dbReference type="SUPFAM" id="SSF102114">
    <property type="entry name" value="Radical SAM enzymes"/>
    <property type="match status" value="1"/>
</dbReference>
<reference evidence="4" key="1">
    <citation type="submission" date="2021-01" db="EMBL/GenBank/DDBJ databases">
        <authorList>
            <person name="Corre E."/>
            <person name="Pelletier E."/>
            <person name="Niang G."/>
            <person name="Scheremetjew M."/>
            <person name="Finn R."/>
            <person name="Kale V."/>
            <person name="Holt S."/>
            <person name="Cochrane G."/>
            <person name="Meng A."/>
            <person name="Brown T."/>
            <person name="Cohen L."/>
        </authorList>
    </citation>
    <scope>NUCLEOTIDE SEQUENCE</scope>
    <source>
        <strain evidence="4">CCMP1243</strain>
    </source>
</reference>
<dbReference type="PANTHER" id="PTHR22960">
    <property type="entry name" value="MOLYBDOPTERIN COFACTOR SYNTHESIS PROTEIN A"/>
    <property type="match status" value="1"/>
</dbReference>
<evidence type="ECO:0000256" key="2">
    <source>
        <dbReference type="ARBA" id="ARBA00023150"/>
    </source>
</evidence>
<sequence length="121" mass="13497">MLSAINQSKVLLVRSTDAPNDTTKWYKVEDYLGRVGFITSMSEHFCASCNRLRVTADGKLKACLFGSAEVDLKPALREHRTEDVERCITEAIQGKHFALGGHRDMYHLASSENRPMILIGG</sequence>
<dbReference type="PANTHER" id="PTHR22960:SF0">
    <property type="entry name" value="MOLYBDENUM COFACTOR BIOSYNTHESIS PROTEIN 1"/>
    <property type="match status" value="1"/>
</dbReference>
<protein>
    <recommendedName>
        <fullName evidence="3">Molybdenum cofactor biosynthesis protein A-like twitch domain-containing protein</fullName>
    </recommendedName>
</protein>
<evidence type="ECO:0000256" key="1">
    <source>
        <dbReference type="ARBA" id="ARBA00005046"/>
    </source>
</evidence>
<organism evidence="4">
    <name type="scientific">Rhizochromulina marina</name>
    <dbReference type="NCBI Taxonomy" id="1034831"/>
    <lineage>
        <taxon>Eukaryota</taxon>
        <taxon>Sar</taxon>
        <taxon>Stramenopiles</taxon>
        <taxon>Ochrophyta</taxon>
        <taxon>Dictyochophyceae</taxon>
        <taxon>Rhizochromulinales</taxon>
        <taxon>Rhizochromulina</taxon>
    </lineage>
</organism>
<dbReference type="Gene3D" id="3.20.20.70">
    <property type="entry name" value="Aldolase class I"/>
    <property type="match status" value="1"/>
</dbReference>
<gene>
    <name evidence="4" type="ORF">RMAR1173_LOCUS22148</name>
</gene>
<evidence type="ECO:0000259" key="3">
    <source>
        <dbReference type="Pfam" id="PF06463"/>
    </source>
</evidence>
<dbReference type="Pfam" id="PF06463">
    <property type="entry name" value="Mob_synth_C"/>
    <property type="match status" value="1"/>
</dbReference>
<comment type="pathway">
    <text evidence="1">Cofactor biosynthesis; molybdopterin biosynthesis.</text>
</comment>
<name>A0A7S2WX94_9STRA</name>